<proteinExistence type="predicted"/>
<sequence length="135" mass="14429">MELIEIQENSLLKSKFEAVELCDFYKNYLDEDHFLQLRKFARRQLQAAGCLSEGESVASLGLGPAVVLGGPSAVLGDRGSCSADSGVRAESPTWDFEAGALASIHAGIDVERGRSEIHFALQDSGCGIEREAGIA</sequence>
<dbReference type="Proteomes" id="UP000299102">
    <property type="component" value="Unassembled WGS sequence"/>
</dbReference>
<dbReference type="OrthoDB" id="7478384at2759"/>
<evidence type="ECO:0000313" key="1">
    <source>
        <dbReference type="EMBL" id="GBP25950.1"/>
    </source>
</evidence>
<accession>A0A4C1UIG6</accession>
<dbReference type="EMBL" id="BGZK01000174">
    <property type="protein sequence ID" value="GBP25950.1"/>
    <property type="molecule type" value="Genomic_DNA"/>
</dbReference>
<keyword evidence="2" id="KW-1185">Reference proteome</keyword>
<dbReference type="AlphaFoldDB" id="A0A4C1UIG6"/>
<gene>
    <name evidence="1" type="ORF">EVAR_84508_1</name>
</gene>
<comment type="caution">
    <text evidence="1">The sequence shown here is derived from an EMBL/GenBank/DDBJ whole genome shotgun (WGS) entry which is preliminary data.</text>
</comment>
<reference evidence="1 2" key="1">
    <citation type="journal article" date="2019" name="Commun. Biol.">
        <title>The bagworm genome reveals a unique fibroin gene that provides high tensile strength.</title>
        <authorList>
            <person name="Kono N."/>
            <person name="Nakamura H."/>
            <person name="Ohtoshi R."/>
            <person name="Tomita M."/>
            <person name="Numata K."/>
            <person name="Arakawa K."/>
        </authorList>
    </citation>
    <scope>NUCLEOTIDE SEQUENCE [LARGE SCALE GENOMIC DNA]</scope>
</reference>
<organism evidence="1 2">
    <name type="scientific">Eumeta variegata</name>
    <name type="common">Bagworm moth</name>
    <name type="synonym">Eumeta japonica</name>
    <dbReference type="NCBI Taxonomy" id="151549"/>
    <lineage>
        <taxon>Eukaryota</taxon>
        <taxon>Metazoa</taxon>
        <taxon>Ecdysozoa</taxon>
        <taxon>Arthropoda</taxon>
        <taxon>Hexapoda</taxon>
        <taxon>Insecta</taxon>
        <taxon>Pterygota</taxon>
        <taxon>Neoptera</taxon>
        <taxon>Endopterygota</taxon>
        <taxon>Lepidoptera</taxon>
        <taxon>Glossata</taxon>
        <taxon>Ditrysia</taxon>
        <taxon>Tineoidea</taxon>
        <taxon>Psychidae</taxon>
        <taxon>Oiketicinae</taxon>
        <taxon>Eumeta</taxon>
    </lineage>
</organism>
<protein>
    <submittedName>
        <fullName evidence="1">Uncharacterized protein</fullName>
    </submittedName>
</protein>
<name>A0A4C1UIG6_EUMVA</name>
<evidence type="ECO:0000313" key="2">
    <source>
        <dbReference type="Proteomes" id="UP000299102"/>
    </source>
</evidence>